<dbReference type="GO" id="GO:0006777">
    <property type="term" value="P:Mo-molybdopterin cofactor biosynthetic process"/>
    <property type="evidence" value="ECO:0007669"/>
    <property type="project" value="UniProtKB-KW"/>
</dbReference>
<accession>A0A975ER82</accession>
<protein>
    <recommendedName>
        <fullName evidence="4">Molybdopterin synthase catalytic subunit</fullName>
        <ecNumber evidence="3">2.8.1.12</ecNumber>
    </recommendedName>
    <alternativeName>
        <fullName evidence="10">MPT synthase subunit 2</fullName>
    </alternativeName>
    <alternativeName>
        <fullName evidence="8">Molybdenum cofactor biosynthesis protein E</fullName>
    </alternativeName>
    <alternativeName>
        <fullName evidence="9">Molybdopterin-converting factor large subunit</fullName>
    </alternativeName>
    <alternativeName>
        <fullName evidence="11">Molybdopterin-converting factor subunit 2</fullName>
    </alternativeName>
</protein>
<dbReference type="AlphaFoldDB" id="A0A975ER82"/>
<gene>
    <name evidence="13" type="primary">moaE</name>
    <name evidence="13" type="ORF">HZ995_03995</name>
</gene>
<dbReference type="InterPro" id="IPR003448">
    <property type="entry name" value="Mopterin_biosynth_MoaE"/>
</dbReference>
<dbReference type="KEGG" id="cact:HZ995_03995"/>
<evidence type="ECO:0000256" key="1">
    <source>
        <dbReference type="ARBA" id="ARBA00005046"/>
    </source>
</evidence>
<evidence type="ECO:0000256" key="6">
    <source>
        <dbReference type="ARBA" id="ARBA00025448"/>
    </source>
</evidence>
<evidence type="ECO:0000256" key="2">
    <source>
        <dbReference type="ARBA" id="ARBA00005426"/>
    </source>
</evidence>
<comment type="similarity">
    <text evidence="2">Belongs to the MoaE family.</text>
</comment>
<evidence type="ECO:0000256" key="3">
    <source>
        <dbReference type="ARBA" id="ARBA00011950"/>
    </source>
</evidence>
<evidence type="ECO:0000256" key="12">
    <source>
        <dbReference type="ARBA" id="ARBA00049878"/>
    </source>
</evidence>
<evidence type="ECO:0000256" key="9">
    <source>
        <dbReference type="ARBA" id="ARBA00030407"/>
    </source>
</evidence>
<comment type="pathway">
    <text evidence="1">Cofactor biosynthesis; molybdopterin biosynthesis.</text>
</comment>
<dbReference type="PANTHER" id="PTHR23404">
    <property type="entry name" value="MOLYBDOPTERIN SYNTHASE RELATED"/>
    <property type="match status" value="1"/>
</dbReference>
<evidence type="ECO:0000313" key="14">
    <source>
        <dbReference type="Proteomes" id="UP000665026"/>
    </source>
</evidence>
<sequence>MRILVQSEPFDVGAETARFGEGHQNVGALVTFTGIVRNNDAGTMTAMQIEHYPGMTEKALRAIATEAQTRWDLQDVLVIHRHGDLVPGEMIMMVATAARHRKAAFEAADFLMDYLKSRAPFWKREITSDGAEWVAAKDDDEEALKRW</sequence>
<keyword evidence="13" id="KW-0808">Transferase</keyword>
<evidence type="ECO:0000256" key="10">
    <source>
        <dbReference type="ARBA" id="ARBA00030781"/>
    </source>
</evidence>
<dbReference type="RefSeq" id="WP_209357392.1">
    <property type="nucleotide sequence ID" value="NZ_CP060010.1"/>
</dbReference>
<evidence type="ECO:0000313" key="13">
    <source>
        <dbReference type="EMBL" id="QTN36693.1"/>
    </source>
</evidence>
<evidence type="ECO:0000256" key="8">
    <source>
        <dbReference type="ARBA" id="ARBA00029745"/>
    </source>
</evidence>
<evidence type="ECO:0000256" key="7">
    <source>
        <dbReference type="ARBA" id="ARBA00026066"/>
    </source>
</evidence>
<evidence type="ECO:0000256" key="11">
    <source>
        <dbReference type="ARBA" id="ARBA00032474"/>
    </source>
</evidence>
<dbReference type="GO" id="GO:0030366">
    <property type="term" value="F:molybdopterin synthase activity"/>
    <property type="evidence" value="ECO:0007669"/>
    <property type="project" value="UniProtKB-EC"/>
</dbReference>
<evidence type="ECO:0000256" key="4">
    <source>
        <dbReference type="ARBA" id="ARBA00013858"/>
    </source>
</evidence>
<dbReference type="Proteomes" id="UP000665026">
    <property type="component" value="Chromosome"/>
</dbReference>
<dbReference type="CDD" id="cd00756">
    <property type="entry name" value="MoaE"/>
    <property type="match status" value="1"/>
</dbReference>
<dbReference type="Gene3D" id="3.90.1170.40">
    <property type="entry name" value="Molybdopterin biosynthesis MoaE subunit"/>
    <property type="match status" value="1"/>
</dbReference>
<dbReference type="EC" id="2.8.1.12" evidence="3"/>
<evidence type="ECO:0000256" key="5">
    <source>
        <dbReference type="ARBA" id="ARBA00023150"/>
    </source>
</evidence>
<proteinExistence type="inferred from homology"/>
<dbReference type="NCBIfam" id="NF007959">
    <property type="entry name" value="PRK10678.1"/>
    <property type="match status" value="1"/>
</dbReference>
<name>A0A975ER82_9RHOB</name>
<organism evidence="13 14">
    <name type="scientific">Cognatishimia activa</name>
    <dbReference type="NCBI Taxonomy" id="1715691"/>
    <lineage>
        <taxon>Bacteria</taxon>
        <taxon>Pseudomonadati</taxon>
        <taxon>Pseudomonadota</taxon>
        <taxon>Alphaproteobacteria</taxon>
        <taxon>Rhodobacterales</taxon>
        <taxon>Paracoccaceae</taxon>
        <taxon>Cognatishimia</taxon>
    </lineage>
</organism>
<comment type="subunit">
    <text evidence="7">Heterotetramer of 2 MoaD subunits and 2 MoaE subunits. Also stable as homodimer. The enzyme changes between these two forms during catalysis.</text>
</comment>
<dbReference type="Pfam" id="PF02391">
    <property type="entry name" value="MoaE"/>
    <property type="match status" value="1"/>
</dbReference>
<keyword evidence="5" id="KW-0501">Molybdenum cofactor biosynthesis</keyword>
<dbReference type="EMBL" id="CP060010">
    <property type="protein sequence ID" value="QTN36693.1"/>
    <property type="molecule type" value="Genomic_DNA"/>
</dbReference>
<dbReference type="InterPro" id="IPR036563">
    <property type="entry name" value="MoaE_sf"/>
</dbReference>
<comment type="catalytic activity">
    <reaction evidence="12">
        <text>2 [molybdopterin-synthase sulfur-carrier protein]-C-terminal-Gly-aminoethanethioate + cyclic pyranopterin phosphate + H2O = molybdopterin + 2 [molybdopterin-synthase sulfur-carrier protein]-C-terminal Gly-Gly + 2 H(+)</text>
        <dbReference type="Rhea" id="RHEA:26333"/>
        <dbReference type="Rhea" id="RHEA-COMP:12202"/>
        <dbReference type="Rhea" id="RHEA-COMP:19907"/>
        <dbReference type="ChEBI" id="CHEBI:15377"/>
        <dbReference type="ChEBI" id="CHEBI:15378"/>
        <dbReference type="ChEBI" id="CHEBI:58698"/>
        <dbReference type="ChEBI" id="CHEBI:59648"/>
        <dbReference type="ChEBI" id="CHEBI:90778"/>
        <dbReference type="ChEBI" id="CHEBI:232372"/>
        <dbReference type="EC" id="2.8.1.12"/>
    </reaction>
</comment>
<reference evidence="13" key="1">
    <citation type="submission" date="2020-07" db="EMBL/GenBank/DDBJ databases">
        <title>Genome sequences of bacteria associated with the marine, planktonic diatom Thalassiosira profunda strain ECT2AJA-044.</title>
        <authorList>
            <person name="Gargas C.B."/>
            <person name="Roberts W.R."/>
            <person name="Alverson A.J."/>
        </authorList>
    </citation>
    <scope>NUCLEOTIDE SEQUENCE</scope>
    <source>
        <strain evidence="13">ECT2AJA-044</strain>
    </source>
</reference>
<comment type="function">
    <text evidence="6">Converts molybdopterin precursor Z into molybdopterin. This requires the incorporation of two sulfur atoms into precursor Z to generate a dithiolene group. The sulfur is provided by MoaD.</text>
</comment>
<dbReference type="SUPFAM" id="SSF54690">
    <property type="entry name" value="Molybdopterin synthase subunit MoaE"/>
    <property type="match status" value="1"/>
</dbReference>